<accession>A0A1J6HYD4</accession>
<dbReference type="Proteomes" id="UP000187609">
    <property type="component" value="Unassembled WGS sequence"/>
</dbReference>
<proteinExistence type="predicted"/>
<reference evidence="1" key="1">
    <citation type="submission" date="2016-11" db="EMBL/GenBank/DDBJ databases">
        <title>The genome of Nicotiana attenuata.</title>
        <authorList>
            <person name="Xu S."/>
            <person name="Brockmoeller T."/>
            <person name="Gaquerel E."/>
            <person name="Navarro A."/>
            <person name="Kuhl H."/>
            <person name="Gase K."/>
            <person name="Ling Z."/>
            <person name="Zhou W."/>
            <person name="Kreitzer C."/>
            <person name="Stanke M."/>
            <person name="Tang H."/>
            <person name="Lyons E."/>
            <person name="Pandey P."/>
            <person name="Pandey S.P."/>
            <person name="Timmermann B."/>
            <person name="Baldwin I.T."/>
        </authorList>
    </citation>
    <scope>NUCLEOTIDE SEQUENCE [LARGE SCALE GENOMIC DNA]</scope>
    <source>
        <strain evidence="1">UT</strain>
    </source>
</reference>
<evidence type="ECO:0000313" key="2">
    <source>
        <dbReference type="Proteomes" id="UP000187609"/>
    </source>
</evidence>
<keyword evidence="2" id="KW-1185">Reference proteome</keyword>
<protein>
    <submittedName>
        <fullName evidence="1">Uncharacterized protein</fullName>
    </submittedName>
</protein>
<dbReference type="EMBL" id="MJEQ01037192">
    <property type="protein sequence ID" value="OIS97861.1"/>
    <property type="molecule type" value="Genomic_DNA"/>
</dbReference>
<sequence length="84" mass="9776">MNFSRHLTCRTPEDFVAKLKRQCMENLSLSLPRSNISFHGKLLPRGSLEYSDLNKVLSGKMSMGRRHQEGHREINFYAKPRRDG</sequence>
<organism evidence="1 2">
    <name type="scientific">Nicotiana attenuata</name>
    <name type="common">Coyote tobacco</name>
    <dbReference type="NCBI Taxonomy" id="49451"/>
    <lineage>
        <taxon>Eukaryota</taxon>
        <taxon>Viridiplantae</taxon>
        <taxon>Streptophyta</taxon>
        <taxon>Embryophyta</taxon>
        <taxon>Tracheophyta</taxon>
        <taxon>Spermatophyta</taxon>
        <taxon>Magnoliopsida</taxon>
        <taxon>eudicotyledons</taxon>
        <taxon>Gunneridae</taxon>
        <taxon>Pentapetalae</taxon>
        <taxon>asterids</taxon>
        <taxon>lamiids</taxon>
        <taxon>Solanales</taxon>
        <taxon>Solanaceae</taxon>
        <taxon>Nicotianoideae</taxon>
        <taxon>Nicotianeae</taxon>
        <taxon>Nicotiana</taxon>
    </lineage>
</organism>
<dbReference type="AlphaFoldDB" id="A0A1J6HYD4"/>
<evidence type="ECO:0000313" key="1">
    <source>
        <dbReference type="EMBL" id="OIS97861.1"/>
    </source>
</evidence>
<comment type="caution">
    <text evidence="1">The sequence shown here is derived from an EMBL/GenBank/DDBJ whole genome shotgun (WGS) entry which is preliminary data.</text>
</comment>
<gene>
    <name evidence="1" type="ORF">A4A49_24059</name>
</gene>
<dbReference type="Gramene" id="OIS97861">
    <property type="protein sequence ID" value="OIS97861"/>
    <property type="gene ID" value="A4A49_24059"/>
</dbReference>
<name>A0A1J6HYD4_NICAT</name>